<dbReference type="SUPFAM" id="SSF47571">
    <property type="entry name" value="Cloroperoxidase"/>
    <property type="match status" value="1"/>
</dbReference>
<reference evidence="10 11" key="1">
    <citation type="submission" date="2021-01" db="EMBL/GenBank/DDBJ databases">
        <title>Cercospora kikuchii MAFF 305040 whole genome shotgun sequence.</title>
        <authorList>
            <person name="Kashiwa T."/>
            <person name="Suzuki T."/>
        </authorList>
    </citation>
    <scope>NUCLEOTIDE SEQUENCE [LARGE SCALE GENOMIC DNA]</scope>
    <source>
        <strain evidence="10 11">MAFF 305040</strain>
    </source>
</reference>
<evidence type="ECO:0000256" key="2">
    <source>
        <dbReference type="ARBA" id="ARBA00022559"/>
    </source>
</evidence>
<feature type="chain" id="PRO_5040309803" description="Heme haloperoxidase family profile domain-containing protein" evidence="8">
    <location>
        <begin position="18"/>
        <end position="440"/>
    </location>
</feature>
<dbReference type="PANTHER" id="PTHR33577">
    <property type="entry name" value="STERIGMATOCYSTIN BIOSYNTHESIS PEROXIDASE STCC-RELATED"/>
    <property type="match status" value="1"/>
</dbReference>
<dbReference type="AlphaFoldDB" id="A0A9P3FM71"/>
<evidence type="ECO:0000256" key="6">
    <source>
        <dbReference type="ARBA" id="ARBA00023004"/>
    </source>
</evidence>
<evidence type="ECO:0000256" key="5">
    <source>
        <dbReference type="ARBA" id="ARBA00023002"/>
    </source>
</evidence>
<proteinExistence type="inferred from homology"/>
<sequence length="440" mass="46746">MVHSRKALLAALPMAAAYPWAMEASSNMQKRQQSVEPPAREPLFLSGRSNTSPLGSPVFDAEEQFVDVGPGSGHEFQSPGQGDIRGQCPGLNAASNHAYLPRSGIVSITDTITGLAEAFGMSPDLSLFLAVLSVAISGDPVAGTWSIGGEYQPTVPLLTGRATGIAGTHNQYESDASIVRGDAYLNGGFVGAFQMRSWENFYAMGEEYTLDMAAAQSDYVTRWSILNNPYYFSAPFAGLVSPAAHDFVINFMSNRSEENPGGVLTRSVLKDFFAVTGEPGSFVHNPGQERIPENWYRRSSTVQYNIPEVVADVLVNNAMYPGIVRFGGNTGTTDSFTGVDVTDLTGGALNAQTLLEGNNAACFFLQASQQAIPDALDPALGLVGSVANWATQQLAPVADKLACPQLVDFESSLFDQFPGASYKAEGQNRPNGGFLGGLLG</sequence>
<dbReference type="Gene3D" id="1.10.489.10">
    <property type="entry name" value="Chloroperoxidase-like"/>
    <property type="match status" value="1"/>
</dbReference>
<keyword evidence="2" id="KW-0575">Peroxidase</keyword>
<keyword evidence="6" id="KW-0408">Iron</keyword>
<dbReference type="GO" id="GO:0004601">
    <property type="term" value="F:peroxidase activity"/>
    <property type="evidence" value="ECO:0007669"/>
    <property type="project" value="UniProtKB-KW"/>
</dbReference>
<dbReference type="InterPro" id="IPR036851">
    <property type="entry name" value="Chloroperoxidase-like_sf"/>
</dbReference>
<name>A0A9P3FM71_9PEZI</name>
<keyword evidence="4" id="KW-0479">Metal-binding</keyword>
<dbReference type="EMBL" id="BOLY01000009">
    <property type="protein sequence ID" value="GIZ49518.1"/>
    <property type="molecule type" value="Genomic_DNA"/>
</dbReference>
<dbReference type="OrthoDB" id="407298at2759"/>
<comment type="caution">
    <text evidence="10">The sequence shown here is derived from an EMBL/GenBank/DDBJ whole genome shotgun (WGS) entry which is preliminary data.</text>
</comment>
<gene>
    <name evidence="10" type="ORF">CKM354_001254800</name>
</gene>
<evidence type="ECO:0000259" key="9">
    <source>
        <dbReference type="PROSITE" id="PS51405"/>
    </source>
</evidence>
<dbReference type="GeneID" id="68298123"/>
<dbReference type="Proteomes" id="UP000825890">
    <property type="component" value="Unassembled WGS sequence"/>
</dbReference>
<keyword evidence="5" id="KW-0560">Oxidoreductase</keyword>
<dbReference type="InterPro" id="IPR000028">
    <property type="entry name" value="Chloroperoxidase"/>
</dbReference>
<comment type="cofactor">
    <cofactor evidence="1">
        <name>heme b</name>
        <dbReference type="ChEBI" id="CHEBI:60344"/>
    </cofactor>
</comment>
<evidence type="ECO:0000256" key="8">
    <source>
        <dbReference type="SAM" id="SignalP"/>
    </source>
</evidence>
<dbReference type="PANTHER" id="PTHR33577:SF1">
    <property type="entry name" value="HEME HALOPEROXIDASE FAMILY PROFILE DOMAIN-CONTAINING PROTEIN"/>
    <property type="match status" value="1"/>
</dbReference>
<keyword evidence="3" id="KW-0349">Heme</keyword>
<evidence type="ECO:0000256" key="3">
    <source>
        <dbReference type="ARBA" id="ARBA00022617"/>
    </source>
</evidence>
<evidence type="ECO:0000256" key="7">
    <source>
        <dbReference type="ARBA" id="ARBA00025795"/>
    </source>
</evidence>
<keyword evidence="8" id="KW-0732">Signal</keyword>
<evidence type="ECO:0000313" key="10">
    <source>
        <dbReference type="EMBL" id="GIZ49518.1"/>
    </source>
</evidence>
<feature type="signal peptide" evidence="8">
    <location>
        <begin position="1"/>
        <end position="17"/>
    </location>
</feature>
<protein>
    <recommendedName>
        <fullName evidence="9">Heme haloperoxidase family profile domain-containing protein</fullName>
    </recommendedName>
</protein>
<evidence type="ECO:0000256" key="1">
    <source>
        <dbReference type="ARBA" id="ARBA00001970"/>
    </source>
</evidence>
<dbReference type="GO" id="GO:0046872">
    <property type="term" value="F:metal ion binding"/>
    <property type="evidence" value="ECO:0007669"/>
    <property type="project" value="UniProtKB-KW"/>
</dbReference>
<dbReference type="Pfam" id="PF01328">
    <property type="entry name" value="Peroxidase_2"/>
    <property type="match status" value="1"/>
</dbReference>
<evidence type="ECO:0000256" key="4">
    <source>
        <dbReference type="ARBA" id="ARBA00022723"/>
    </source>
</evidence>
<evidence type="ECO:0000313" key="11">
    <source>
        <dbReference type="Proteomes" id="UP000825890"/>
    </source>
</evidence>
<keyword evidence="11" id="KW-1185">Reference proteome</keyword>
<feature type="domain" description="Heme haloperoxidase family profile" evidence="9">
    <location>
        <begin position="72"/>
        <end position="311"/>
    </location>
</feature>
<organism evidence="10 11">
    <name type="scientific">Cercospora kikuchii</name>
    <dbReference type="NCBI Taxonomy" id="84275"/>
    <lineage>
        <taxon>Eukaryota</taxon>
        <taxon>Fungi</taxon>
        <taxon>Dikarya</taxon>
        <taxon>Ascomycota</taxon>
        <taxon>Pezizomycotina</taxon>
        <taxon>Dothideomycetes</taxon>
        <taxon>Dothideomycetidae</taxon>
        <taxon>Mycosphaerellales</taxon>
        <taxon>Mycosphaerellaceae</taxon>
        <taxon>Cercospora</taxon>
    </lineage>
</organism>
<comment type="similarity">
    <text evidence="7">Belongs to the chloroperoxidase family.</text>
</comment>
<accession>A0A9P3FM71</accession>
<dbReference type="PROSITE" id="PS51405">
    <property type="entry name" value="HEME_HALOPEROXIDASE"/>
    <property type="match status" value="1"/>
</dbReference>
<dbReference type="RefSeq" id="XP_044664005.1">
    <property type="nucleotide sequence ID" value="XM_044808070.1"/>
</dbReference>